<comment type="caution">
    <text evidence="2">The sequence shown here is derived from an EMBL/GenBank/DDBJ whole genome shotgun (WGS) entry which is preliminary data.</text>
</comment>
<evidence type="ECO:0000313" key="2">
    <source>
        <dbReference type="EMBL" id="GCC49840.1"/>
    </source>
</evidence>
<dbReference type="RefSeq" id="WP_127120509.1">
    <property type="nucleotide sequence ID" value="NZ_BHXQ01000001.1"/>
</dbReference>
<organism evidence="2 3">
    <name type="scientific">Chryseotalea sanaruensis</name>
    <dbReference type="NCBI Taxonomy" id="2482724"/>
    <lineage>
        <taxon>Bacteria</taxon>
        <taxon>Pseudomonadati</taxon>
        <taxon>Bacteroidota</taxon>
        <taxon>Cytophagia</taxon>
        <taxon>Cytophagales</taxon>
        <taxon>Chryseotaleaceae</taxon>
        <taxon>Chryseotalea</taxon>
    </lineage>
</organism>
<feature type="chain" id="PRO_5019585659" evidence="1">
    <location>
        <begin position="21"/>
        <end position="309"/>
    </location>
</feature>
<dbReference type="EMBL" id="BHXQ01000001">
    <property type="protein sequence ID" value="GCC49840.1"/>
    <property type="molecule type" value="Genomic_DNA"/>
</dbReference>
<dbReference type="Proteomes" id="UP000288227">
    <property type="component" value="Unassembled WGS sequence"/>
</dbReference>
<dbReference type="AlphaFoldDB" id="A0A401U4S1"/>
<feature type="signal peptide" evidence="1">
    <location>
        <begin position="1"/>
        <end position="20"/>
    </location>
</feature>
<keyword evidence="3" id="KW-1185">Reference proteome</keyword>
<gene>
    <name evidence="2" type="ORF">SanaruYs_00540</name>
</gene>
<protein>
    <submittedName>
        <fullName evidence="2">Uncharacterized protein</fullName>
    </submittedName>
</protein>
<name>A0A401U4S1_9BACT</name>
<evidence type="ECO:0000313" key="3">
    <source>
        <dbReference type="Proteomes" id="UP000288227"/>
    </source>
</evidence>
<sequence length="309" mass="34738">MRKISICLITAMTISGSAFSQTSLLQDADGKSAFSLATSDSLQLILNAAEKSLSLSFIDQDILSTQNLYWGAELKFSGKDGKIPIIKKGETNFQVQFGLTSTYVGKNAKDFFYISPKINVSRIEIASIEGTLIKKESVAPTNYSIQLGYNTLELIDRKHLRRILLGIAIEIGSMDNVKSIDKYEYRELNLSGLTSTGSSGYVTTEVSEVYLKSQLKQNMQFIRPMVDVGYFIPNARLTPMIHLRQDIYPNKESVDLFSPGAGIYLNQKNNPDLIVLGLQIFYKDWNNNLNKETDRWDRATMNFVVGFKF</sequence>
<accession>A0A401U4S1</accession>
<evidence type="ECO:0000256" key="1">
    <source>
        <dbReference type="SAM" id="SignalP"/>
    </source>
</evidence>
<reference evidence="2 3" key="1">
    <citation type="submission" date="2018-11" db="EMBL/GenBank/DDBJ databases">
        <title>Chryseotalea sanarue gen. nov., sp., nov., a member of the family Cytophagaceae, isolated from a brackish lake in Hamamatsu Japan.</title>
        <authorList>
            <person name="Maejima Y."/>
            <person name="Iino T."/>
            <person name="Muraguchi Y."/>
            <person name="Fukuda K."/>
            <person name="Ohkuma M."/>
            <person name="Moriuchi R."/>
            <person name="Dohra H."/>
            <person name="Kimbara K."/>
            <person name="Shintani M."/>
        </authorList>
    </citation>
    <scope>NUCLEOTIDE SEQUENCE [LARGE SCALE GENOMIC DNA]</scope>
    <source>
        <strain evidence="2 3">Ys</strain>
    </source>
</reference>
<proteinExistence type="predicted"/>
<keyword evidence="1" id="KW-0732">Signal</keyword>